<feature type="transmembrane region" description="Helical" evidence="1">
    <location>
        <begin position="6"/>
        <end position="26"/>
    </location>
</feature>
<proteinExistence type="predicted"/>
<feature type="transmembrane region" description="Helical" evidence="1">
    <location>
        <begin position="101"/>
        <end position="125"/>
    </location>
</feature>
<gene>
    <name evidence="2" type="ORF">H6A01_04725</name>
</gene>
<name>A0ABS2GH95_9FIRM</name>
<dbReference type="RefSeq" id="WP_205087721.1">
    <property type="nucleotide sequence ID" value="NZ_JACJLA010000006.1"/>
</dbReference>
<evidence type="ECO:0000313" key="3">
    <source>
        <dbReference type="Proteomes" id="UP000707138"/>
    </source>
</evidence>
<evidence type="ECO:0000256" key="1">
    <source>
        <dbReference type="SAM" id="Phobius"/>
    </source>
</evidence>
<keyword evidence="1" id="KW-1133">Transmembrane helix</keyword>
<dbReference type="Proteomes" id="UP000707138">
    <property type="component" value="Unassembled WGS sequence"/>
</dbReference>
<protein>
    <submittedName>
        <fullName evidence="2">Uncharacterized protein</fullName>
    </submittedName>
</protein>
<keyword evidence="1" id="KW-0812">Transmembrane</keyword>
<organism evidence="2 3">
    <name type="scientific">Veillonella magna</name>
    <dbReference type="NCBI Taxonomy" id="464322"/>
    <lineage>
        <taxon>Bacteria</taxon>
        <taxon>Bacillati</taxon>
        <taxon>Bacillota</taxon>
        <taxon>Negativicutes</taxon>
        <taxon>Veillonellales</taxon>
        <taxon>Veillonellaceae</taxon>
        <taxon>Veillonella</taxon>
    </lineage>
</organism>
<dbReference type="EMBL" id="JACJLA010000006">
    <property type="protein sequence ID" value="MBM6912628.1"/>
    <property type="molecule type" value="Genomic_DNA"/>
</dbReference>
<comment type="caution">
    <text evidence="2">The sequence shown here is derived from an EMBL/GenBank/DDBJ whole genome shotgun (WGS) entry which is preliminary data.</text>
</comment>
<reference evidence="2 3" key="1">
    <citation type="journal article" date="2021" name="Sci. Rep.">
        <title>The distribution of antibiotic resistance genes in chicken gut microbiota commensals.</title>
        <authorList>
            <person name="Juricova H."/>
            <person name="Matiasovicova J."/>
            <person name="Kubasova T."/>
            <person name="Cejkova D."/>
            <person name="Rychlik I."/>
        </authorList>
    </citation>
    <scope>NUCLEOTIDE SEQUENCE [LARGE SCALE GENOMIC DNA]</scope>
    <source>
        <strain evidence="2 3">An537</strain>
    </source>
</reference>
<feature type="transmembrane region" description="Helical" evidence="1">
    <location>
        <begin position="38"/>
        <end position="57"/>
    </location>
</feature>
<keyword evidence="1" id="KW-0472">Membrane</keyword>
<keyword evidence="3" id="KW-1185">Reference proteome</keyword>
<evidence type="ECO:0000313" key="2">
    <source>
        <dbReference type="EMBL" id="MBM6912628.1"/>
    </source>
</evidence>
<sequence>MELSLVIAPITFLLAISLGTWRKWRLLSIYGRDNRKEYIMKIIGVGIIMVAYPMIAAEYDVRSPFNNLIFWWGVGFFSAVIYISMIRRAEDIIHFSLAQKIILFIIVPIFGSYIEIINVITYLAVPALIIWPGRKDEVTHVDRQS</sequence>
<feature type="transmembrane region" description="Helical" evidence="1">
    <location>
        <begin position="69"/>
        <end position="89"/>
    </location>
</feature>
<accession>A0ABS2GH95</accession>